<dbReference type="AlphaFoldDB" id="A0A8T1D1N2"/>
<gene>
    <name evidence="1" type="ORF">PC115_g5548</name>
</gene>
<evidence type="ECO:0000313" key="2">
    <source>
        <dbReference type="Proteomes" id="UP000774804"/>
    </source>
</evidence>
<dbReference type="Proteomes" id="UP000774804">
    <property type="component" value="Unassembled WGS sequence"/>
</dbReference>
<proteinExistence type="predicted"/>
<organism evidence="1 2">
    <name type="scientific">Phytophthora cactorum</name>
    <dbReference type="NCBI Taxonomy" id="29920"/>
    <lineage>
        <taxon>Eukaryota</taxon>
        <taxon>Sar</taxon>
        <taxon>Stramenopiles</taxon>
        <taxon>Oomycota</taxon>
        <taxon>Peronosporomycetes</taxon>
        <taxon>Peronosporales</taxon>
        <taxon>Peronosporaceae</taxon>
        <taxon>Phytophthora</taxon>
    </lineage>
</organism>
<comment type="caution">
    <text evidence="1">The sequence shown here is derived from an EMBL/GenBank/DDBJ whole genome shotgun (WGS) entry which is preliminary data.</text>
</comment>
<reference evidence="1" key="1">
    <citation type="submission" date="2018-10" db="EMBL/GenBank/DDBJ databases">
        <title>Effector identification in a new, highly contiguous assembly of the strawberry crown rot pathogen Phytophthora cactorum.</title>
        <authorList>
            <person name="Armitage A.D."/>
            <person name="Nellist C.F."/>
            <person name="Bates H."/>
            <person name="Vickerstaff R.J."/>
            <person name="Harrison R.J."/>
        </authorList>
    </citation>
    <scope>NUCLEOTIDE SEQUENCE</scope>
    <source>
        <strain evidence="1">4032</strain>
    </source>
</reference>
<name>A0A8T1D1N2_9STRA</name>
<dbReference type="EMBL" id="RCMI01000116">
    <property type="protein sequence ID" value="KAG2933212.1"/>
    <property type="molecule type" value="Genomic_DNA"/>
</dbReference>
<accession>A0A8T1D1N2</accession>
<sequence length="73" mass="7768">MGSDNGYQVEVVDQSQHRAVTGASFGAHNPSPRGAQKSAHLHPSAVLRDCRRTADVAARDSLRTEAKAPTTAR</sequence>
<protein>
    <submittedName>
        <fullName evidence="1">Uncharacterized protein</fullName>
    </submittedName>
</protein>
<evidence type="ECO:0000313" key="1">
    <source>
        <dbReference type="EMBL" id="KAG2933212.1"/>
    </source>
</evidence>